<reference evidence="1" key="2">
    <citation type="submission" date="2013-05" db="EMBL/GenBank/DDBJ databases">
        <authorList>
            <person name="Carter J.-M."/>
            <person name="Baker S.C."/>
            <person name="Pink R."/>
            <person name="Carter D.R.F."/>
            <person name="Collins A."/>
            <person name="Tomlin J."/>
            <person name="Gibbs M."/>
            <person name="Breuker C.J."/>
        </authorList>
    </citation>
    <scope>NUCLEOTIDE SEQUENCE</scope>
    <source>
        <tissue evidence="1">Ovary</tissue>
    </source>
</reference>
<dbReference type="AlphaFoldDB" id="S4P3J3"/>
<name>S4P3J3_9NEOP</name>
<dbReference type="EMBL" id="GAIX01006419">
    <property type="protein sequence ID" value="JAA86141.1"/>
    <property type="molecule type" value="Transcribed_RNA"/>
</dbReference>
<accession>S4P3J3</accession>
<reference evidence="1" key="1">
    <citation type="journal article" date="2013" name="BMC Genomics">
        <title>Unscrambling butterfly oogenesis.</title>
        <authorList>
            <person name="Carter J.M."/>
            <person name="Baker S.C."/>
            <person name="Pink R."/>
            <person name="Carter D.R."/>
            <person name="Collins A."/>
            <person name="Tomlin J."/>
            <person name="Gibbs M."/>
            <person name="Breuker C.J."/>
        </authorList>
    </citation>
    <scope>NUCLEOTIDE SEQUENCE</scope>
    <source>
        <tissue evidence="1">Ovary</tissue>
    </source>
</reference>
<evidence type="ECO:0000313" key="1">
    <source>
        <dbReference type="EMBL" id="JAA86141.1"/>
    </source>
</evidence>
<protein>
    <submittedName>
        <fullName evidence="1">Uncharacterized protein</fullName>
    </submittedName>
</protein>
<organism evidence="1">
    <name type="scientific">Pararge aegeria</name>
    <name type="common">speckled wood butterfly</name>
    <dbReference type="NCBI Taxonomy" id="116150"/>
    <lineage>
        <taxon>Eukaryota</taxon>
        <taxon>Metazoa</taxon>
        <taxon>Ecdysozoa</taxon>
        <taxon>Arthropoda</taxon>
        <taxon>Hexapoda</taxon>
        <taxon>Insecta</taxon>
        <taxon>Pterygota</taxon>
        <taxon>Neoptera</taxon>
        <taxon>Endopterygota</taxon>
        <taxon>Lepidoptera</taxon>
        <taxon>Glossata</taxon>
        <taxon>Ditrysia</taxon>
        <taxon>Papilionoidea</taxon>
        <taxon>Nymphalidae</taxon>
        <taxon>Satyrinae</taxon>
        <taxon>Satyrini</taxon>
        <taxon>Parargina</taxon>
        <taxon>Pararge</taxon>
    </lineage>
</organism>
<proteinExistence type="predicted"/>
<sequence length="72" mass="8798">MTLSKHTKTNIVVEFELVLRVLKRFTAGCYAWMPLFRFKYIYHTRMCVQKYNITTYIYDFVIKKSYLDDLTK</sequence>